<feature type="domain" description="Thioredoxin-like fold" evidence="1">
    <location>
        <begin position="19"/>
        <end position="91"/>
    </location>
</feature>
<evidence type="ECO:0000313" key="2">
    <source>
        <dbReference type="EMBL" id="VYU59875.1"/>
    </source>
</evidence>
<dbReference type="AlphaFoldDB" id="A0A6N3G6Q6"/>
<organism evidence="2">
    <name type="scientific">Mediterraneibacter gnavus</name>
    <name type="common">Ruminococcus gnavus</name>
    <dbReference type="NCBI Taxonomy" id="33038"/>
    <lineage>
        <taxon>Bacteria</taxon>
        <taxon>Bacillati</taxon>
        <taxon>Bacillota</taxon>
        <taxon>Clostridia</taxon>
        <taxon>Lachnospirales</taxon>
        <taxon>Lachnospiraceae</taxon>
        <taxon>Mediterraneibacter</taxon>
    </lineage>
</organism>
<dbReference type="Pfam" id="PF13192">
    <property type="entry name" value="Thioredoxin_3"/>
    <property type="match status" value="1"/>
</dbReference>
<dbReference type="SUPFAM" id="SSF52833">
    <property type="entry name" value="Thioredoxin-like"/>
    <property type="match status" value="1"/>
</dbReference>
<dbReference type="RefSeq" id="WP_330589564.1">
    <property type="nucleotide sequence ID" value="NZ_BAABSA010000045.1"/>
</dbReference>
<dbReference type="Gene3D" id="3.40.30.10">
    <property type="entry name" value="Glutaredoxin"/>
    <property type="match status" value="1"/>
</dbReference>
<dbReference type="InterPro" id="IPR036249">
    <property type="entry name" value="Thioredoxin-like_sf"/>
</dbReference>
<dbReference type="InterPro" id="IPR012336">
    <property type="entry name" value="Thioredoxin-like_fold"/>
</dbReference>
<sequence length="97" mass="10747">MFIAICGIEIHKEVFTLDSATCAACTYMMGAANEAKKTFGDAIDMVEYKFTLKENIARCKKMGVPNLPSMYINGELKFRSLVPSKEELEGAIRAAMK</sequence>
<evidence type="ECO:0000259" key="1">
    <source>
        <dbReference type="Pfam" id="PF13192"/>
    </source>
</evidence>
<dbReference type="EMBL" id="CACRUK010000051">
    <property type="protein sequence ID" value="VYU59875.1"/>
    <property type="molecule type" value="Genomic_DNA"/>
</dbReference>
<reference evidence="2" key="1">
    <citation type="submission" date="2019-11" db="EMBL/GenBank/DDBJ databases">
        <authorList>
            <person name="Feng L."/>
        </authorList>
    </citation>
    <scope>NUCLEOTIDE SEQUENCE</scope>
    <source>
        <strain evidence="2">RgnavusLFYP19</strain>
    </source>
</reference>
<accession>A0A6N3G6Q6</accession>
<gene>
    <name evidence="2" type="ORF">RGLFYP19_02925</name>
</gene>
<protein>
    <recommendedName>
        <fullName evidence="1">Thioredoxin-like fold domain-containing protein</fullName>
    </recommendedName>
</protein>
<proteinExistence type="predicted"/>
<name>A0A6N3G6Q6_MEDGN</name>